<dbReference type="RefSeq" id="XP_016248368.1">
    <property type="nucleotide sequence ID" value="XM_016394949.1"/>
</dbReference>
<evidence type="ECO:0000256" key="1">
    <source>
        <dbReference type="SAM" id="MobiDB-lite"/>
    </source>
</evidence>
<dbReference type="EMBL" id="KN847043">
    <property type="protein sequence ID" value="KIW28152.1"/>
    <property type="molecule type" value="Genomic_DNA"/>
</dbReference>
<proteinExistence type="predicted"/>
<evidence type="ECO:0000313" key="2">
    <source>
        <dbReference type="EMBL" id="KIW28152.1"/>
    </source>
</evidence>
<feature type="region of interest" description="Disordered" evidence="1">
    <location>
        <begin position="351"/>
        <end position="410"/>
    </location>
</feature>
<evidence type="ECO:0000313" key="3">
    <source>
        <dbReference type="Proteomes" id="UP000054466"/>
    </source>
</evidence>
<dbReference type="AlphaFoldDB" id="A0A0D2ASM8"/>
<organism evidence="2 3">
    <name type="scientific">Cladophialophora immunda</name>
    <dbReference type="NCBI Taxonomy" id="569365"/>
    <lineage>
        <taxon>Eukaryota</taxon>
        <taxon>Fungi</taxon>
        <taxon>Dikarya</taxon>
        <taxon>Ascomycota</taxon>
        <taxon>Pezizomycotina</taxon>
        <taxon>Eurotiomycetes</taxon>
        <taxon>Chaetothyriomycetidae</taxon>
        <taxon>Chaetothyriales</taxon>
        <taxon>Herpotrichiellaceae</taxon>
        <taxon>Cladophialophora</taxon>
    </lineage>
</organism>
<dbReference type="HOGENOM" id="CLU_557772_0_0_1"/>
<gene>
    <name evidence="2" type="ORF">PV07_07834</name>
</gene>
<dbReference type="VEuPathDB" id="FungiDB:PV07_07834"/>
<protein>
    <submittedName>
        <fullName evidence="2">Uncharacterized protein</fullName>
    </submittedName>
</protein>
<dbReference type="Proteomes" id="UP000054466">
    <property type="component" value="Unassembled WGS sequence"/>
</dbReference>
<dbReference type="OrthoDB" id="4151311at2759"/>
<dbReference type="GeneID" id="27347028"/>
<keyword evidence="3" id="KW-1185">Reference proteome</keyword>
<sequence length="489" mass="52735">MSPRGSSVARSGICAAGEFPDMHIDTVLEANERASIVSNLRSRLSADLSPYQKYCVDNAIQTTKNAIDAAFHWPEPALESVDVRPRWFPDPSFLRRLKGLTSDLPATTAHSQQMLVATQSLNDAMEILSSCENCKSPTPQSSPELSEFLNRRRRSAAHNTLHSLEGGSECIGKGKQRDIQGESKPPAGSLLGAGYPERSRAEEANPAQSYQRKGTGTPINGFAPPKDYLQRIGRALDHDAALEAATTDQHNGLDYRVSLAVEAAEIWGHGTEIALATTQGHIHRERTIQNGDASKSNFDPSESSKASSAATKVTGEDQTSDATDSYPIPYGQYNDALRPMLATTIVKPPAVNVSNPVASSPLRASNQPHQIPRRKPLPIMASFSSSQSTNGALSSATDWNSSATEDTESLHSPGILPAFQDADKHVVVPAEEAARPIKHLDTSAARIPLHRYSGSTGSGSTTYIATEPAPPYHMTRGRTWLERRAETQG</sequence>
<feature type="compositionally biased region" description="Low complexity" evidence="1">
    <location>
        <begin position="301"/>
        <end position="310"/>
    </location>
</feature>
<reference evidence="2 3" key="1">
    <citation type="submission" date="2015-01" db="EMBL/GenBank/DDBJ databases">
        <title>The Genome Sequence of Cladophialophora immunda CBS83496.</title>
        <authorList>
            <consortium name="The Broad Institute Genomics Platform"/>
            <person name="Cuomo C."/>
            <person name="de Hoog S."/>
            <person name="Gorbushina A."/>
            <person name="Stielow B."/>
            <person name="Teixiera M."/>
            <person name="Abouelleil A."/>
            <person name="Chapman S.B."/>
            <person name="Priest M."/>
            <person name="Young S.K."/>
            <person name="Wortman J."/>
            <person name="Nusbaum C."/>
            <person name="Birren B."/>
        </authorList>
    </citation>
    <scope>NUCLEOTIDE SEQUENCE [LARGE SCALE GENOMIC DNA]</scope>
    <source>
        <strain evidence="2 3">CBS 83496</strain>
    </source>
</reference>
<feature type="compositionally biased region" description="Polar residues" evidence="1">
    <location>
        <begin position="288"/>
        <end position="300"/>
    </location>
</feature>
<feature type="compositionally biased region" description="Low complexity" evidence="1">
    <location>
        <begin position="453"/>
        <end position="462"/>
    </location>
</feature>
<name>A0A0D2ASM8_9EURO</name>
<feature type="region of interest" description="Disordered" evidence="1">
    <location>
        <begin position="164"/>
        <end position="223"/>
    </location>
</feature>
<feature type="region of interest" description="Disordered" evidence="1">
    <location>
        <begin position="451"/>
        <end position="470"/>
    </location>
</feature>
<accession>A0A0D2ASM8</accession>
<feature type="compositionally biased region" description="Polar residues" evidence="1">
    <location>
        <begin position="352"/>
        <end position="369"/>
    </location>
</feature>
<feature type="region of interest" description="Disordered" evidence="1">
    <location>
        <begin position="288"/>
        <end position="327"/>
    </location>
</feature>
<feature type="compositionally biased region" description="Polar residues" evidence="1">
    <location>
        <begin position="206"/>
        <end position="218"/>
    </location>
</feature>
<feature type="compositionally biased region" description="Polar residues" evidence="1">
    <location>
        <begin position="382"/>
        <end position="404"/>
    </location>
</feature>